<sequence length="194" mass="22332">MAVLLLTTLSHGQSAKEALLAENSVTVAAQLKLMNYLDYCTMKYVRLNAQQRAQADVGFASYYRDVVALSPYPDMDIPAYLGYAKDYTPTTWLEFVVPVYKKNLENLIALIEKYGYLTTERITKYDNQAGIFAPYYISRNKDYDDVLKKLIKREYKEGNIPQNEYKDVMLVLKRGTIINLSDFKQSTDFGIIRN</sequence>
<dbReference type="eggNOG" id="ENOG5030Z7V">
    <property type="taxonomic scope" value="Bacteria"/>
</dbReference>
<dbReference type="Proteomes" id="UP000030111">
    <property type="component" value="Unassembled WGS sequence"/>
</dbReference>
<comment type="caution">
    <text evidence="1">The sequence shown here is derived from an EMBL/GenBank/DDBJ whole genome shotgun (WGS) entry which is preliminary data.</text>
</comment>
<proteinExistence type="predicted"/>
<gene>
    <name evidence="1" type="ORF">Q766_10090</name>
</gene>
<evidence type="ECO:0000313" key="2">
    <source>
        <dbReference type="Proteomes" id="UP000030111"/>
    </source>
</evidence>
<dbReference type="AlphaFoldDB" id="A0A0A2MN02"/>
<keyword evidence="2" id="KW-1185">Reference proteome</keyword>
<organism evidence="1 2">
    <name type="scientific">Flavobacterium subsaxonicum WB 4.1-42 = DSM 21790</name>
    <dbReference type="NCBI Taxonomy" id="1121898"/>
    <lineage>
        <taxon>Bacteria</taxon>
        <taxon>Pseudomonadati</taxon>
        <taxon>Bacteroidota</taxon>
        <taxon>Flavobacteriia</taxon>
        <taxon>Flavobacteriales</taxon>
        <taxon>Flavobacteriaceae</taxon>
        <taxon>Flavobacterium</taxon>
    </lineage>
</organism>
<protein>
    <submittedName>
        <fullName evidence="1">Uncharacterized protein</fullName>
    </submittedName>
</protein>
<evidence type="ECO:0000313" key="1">
    <source>
        <dbReference type="EMBL" id="KGO92966.1"/>
    </source>
</evidence>
<dbReference type="STRING" id="1121898.GCA_000422725_02671"/>
<dbReference type="EMBL" id="JRLY01000007">
    <property type="protein sequence ID" value="KGO92966.1"/>
    <property type="molecule type" value="Genomic_DNA"/>
</dbReference>
<accession>A0A0A2MN02</accession>
<name>A0A0A2MN02_9FLAO</name>
<reference evidence="1 2" key="1">
    <citation type="submission" date="2013-09" db="EMBL/GenBank/DDBJ databases">
        <authorList>
            <person name="Zeng Z."/>
            <person name="Chen C."/>
        </authorList>
    </citation>
    <scope>NUCLEOTIDE SEQUENCE [LARGE SCALE GENOMIC DNA]</scope>
    <source>
        <strain evidence="1 2">WB 4.1-42</strain>
    </source>
</reference>